<sequence length="55" mass="6501">MHKRWSYSTRFALRLAYRKPFRPPAAAHHYHYHYHSTSPPPRGRLGSALAARQRS</sequence>
<reference evidence="1" key="1">
    <citation type="journal article" date="2021" name="New Phytol.">
        <title>Evolutionary innovations through gain and loss of genes in the ectomycorrhizal Boletales.</title>
        <authorList>
            <person name="Wu G."/>
            <person name="Miyauchi S."/>
            <person name="Morin E."/>
            <person name="Kuo A."/>
            <person name="Drula E."/>
            <person name="Varga T."/>
            <person name="Kohler A."/>
            <person name="Feng B."/>
            <person name="Cao Y."/>
            <person name="Lipzen A."/>
            <person name="Daum C."/>
            <person name="Hundley H."/>
            <person name="Pangilinan J."/>
            <person name="Johnson J."/>
            <person name="Barry K."/>
            <person name="LaButti K."/>
            <person name="Ng V."/>
            <person name="Ahrendt S."/>
            <person name="Min B."/>
            <person name="Choi I.G."/>
            <person name="Park H."/>
            <person name="Plett J.M."/>
            <person name="Magnuson J."/>
            <person name="Spatafora J.W."/>
            <person name="Nagy L.G."/>
            <person name="Henrissat B."/>
            <person name="Grigoriev I.V."/>
            <person name="Yang Z.L."/>
            <person name="Xu J."/>
            <person name="Martin F.M."/>
        </authorList>
    </citation>
    <scope>NUCLEOTIDE SEQUENCE</scope>
    <source>
        <strain evidence="1">KUC20120723A-06</strain>
    </source>
</reference>
<keyword evidence="2" id="KW-1185">Reference proteome</keyword>
<evidence type="ECO:0000313" key="1">
    <source>
        <dbReference type="EMBL" id="KAH7925806.1"/>
    </source>
</evidence>
<protein>
    <submittedName>
        <fullName evidence="1">Uncharacterized protein</fullName>
    </submittedName>
</protein>
<gene>
    <name evidence="1" type="ORF">BV22DRAFT_1033624</name>
</gene>
<accession>A0ACB8BIX3</accession>
<dbReference type="EMBL" id="MU266395">
    <property type="protein sequence ID" value="KAH7925806.1"/>
    <property type="molecule type" value="Genomic_DNA"/>
</dbReference>
<proteinExistence type="predicted"/>
<name>A0ACB8BIX3_9AGAM</name>
<organism evidence="1 2">
    <name type="scientific">Leucogyrophana mollusca</name>
    <dbReference type="NCBI Taxonomy" id="85980"/>
    <lineage>
        <taxon>Eukaryota</taxon>
        <taxon>Fungi</taxon>
        <taxon>Dikarya</taxon>
        <taxon>Basidiomycota</taxon>
        <taxon>Agaricomycotina</taxon>
        <taxon>Agaricomycetes</taxon>
        <taxon>Agaricomycetidae</taxon>
        <taxon>Boletales</taxon>
        <taxon>Boletales incertae sedis</taxon>
        <taxon>Leucogyrophana</taxon>
    </lineage>
</organism>
<comment type="caution">
    <text evidence="1">The sequence shown here is derived from an EMBL/GenBank/DDBJ whole genome shotgun (WGS) entry which is preliminary data.</text>
</comment>
<dbReference type="Proteomes" id="UP000790709">
    <property type="component" value="Unassembled WGS sequence"/>
</dbReference>
<evidence type="ECO:0000313" key="2">
    <source>
        <dbReference type="Proteomes" id="UP000790709"/>
    </source>
</evidence>